<evidence type="ECO:0000313" key="3">
    <source>
        <dbReference type="Proteomes" id="UP001501204"/>
    </source>
</evidence>
<protein>
    <recommendedName>
        <fullName evidence="4">SRPBCC family protein</fullName>
    </recommendedName>
</protein>
<name>A0ABN2KAZ6_9MICC</name>
<dbReference type="Proteomes" id="UP001501204">
    <property type="component" value="Unassembled WGS sequence"/>
</dbReference>
<accession>A0ABN2KAZ6</accession>
<feature type="region of interest" description="Disordered" evidence="1">
    <location>
        <begin position="153"/>
        <end position="184"/>
    </location>
</feature>
<dbReference type="Gene3D" id="3.30.530.20">
    <property type="match status" value="1"/>
</dbReference>
<comment type="caution">
    <text evidence="2">The sequence shown here is derived from an EMBL/GenBank/DDBJ whole genome shotgun (WGS) entry which is preliminary data.</text>
</comment>
<evidence type="ECO:0000256" key="1">
    <source>
        <dbReference type="SAM" id="MobiDB-lite"/>
    </source>
</evidence>
<evidence type="ECO:0000313" key="2">
    <source>
        <dbReference type="EMBL" id="GAA1750896.1"/>
    </source>
</evidence>
<dbReference type="EMBL" id="BAAAOA010000009">
    <property type="protein sequence ID" value="GAA1750896.1"/>
    <property type="molecule type" value="Genomic_DNA"/>
</dbReference>
<proteinExistence type="predicted"/>
<sequence>MLVIESRVDVEGLTGPEVTEFMLACTDEQYQRWWPGAHLQLHALGRAAGGVGDVVVMDEFIGRRRLRLLGIVEAVEPGREVVWRFRKIVPLPARLRLELLPVPGGVSVRHTITAGWSGIGRALDPLLRLYSTPRFTADLDAHVHTEFPLLRDHLRPGSAPSTEHRAPSTEHRAPSNEHCTGGTP</sequence>
<reference evidence="2 3" key="1">
    <citation type="journal article" date="2019" name="Int. J. Syst. Evol. Microbiol.">
        <title>The Global Catalogue of Microorganisms (GCM) 10K type strain sequencing project: providing services to taxonomists for standard genome sequencing and annotation.</title>
        <authorList>
            <consortium name="The Broad Institute Genomics Platform"/>
            <consortium name="The Broad Institute Genome Sequencing Center for Infectious Disease"/>
            <person name="Wu L."/>
            <person name="Ma J."/>
        </authorList>
    </citation>
    <scope>NUCLEOTIDE SEQUENCE [LARGE SCALE GENOMIC DNA]</scope>
    <source>
        <strain evidence="2 3">JCM 14735</strain>
    </source>
</reference>
<feature type="compositionally biased region" description="Basic and acidic residues" evidence="1">
    <location>
        <begin position="162"/>
        <end position="175"/>
    </location>
</feature>
<gene>
    <name evidence="2" type="ORF">GCM10009767_07260</name>
</gene>
<dbReference type="SUPFAM" id="SSF55961">
    <property type="entry name" value="Bet v1-like"/>
    <property type="match status" value="1"/>
</dbReference>
<dbReference type="InterPro" id="IPR023393">
    <property type="entry name" value="START-like_dom_sf"/>
</dbReference>
<organism evidence="2 3">
    <name type="scientific">Kocuria aegyptia</name>
    <dbReference type="NCBI Taxonomy" id="330943"/>
    <lineage>
        <taxon>Bacteria</taxon>
        <taxon>Bacillati</taxon>
        <taxon>Actinomycetota</taxon>
        <taxon>Actinomycetes</taxon>
        <taxon>Micrococcales</taxon>
        <taxon>Micrococcaceae</taxon>
        <taxon>Kocuria</taxon>
    </lineage>
</organism>
<keyword evidence="3" id="KW-1185">Reference proteome</keyword>
<evidence type="ECO:0008006" key="4">
    <source>
        <dbReference type="Google" id="ProtNLM"/>
    </source>
</evidence>